<reference evidence="2 3" key="1">
    <citation type="submission" date="2020-09" db="EMBL/GenBank/DDBJ databases">
        <title>Pseudoxanthomonas sp. CAU 1598 isolated from sand of Yaerae Beach.</title>
        <authorList>
            <person name="Kim W."/>
        </authorList>
    </citation>
    <scope>NUCLEOTIDE SEQUENCE [LARGE SCALE GENOMIC DNA]</scope>
    <source>
        <strain evidence="2 3">CAU 1598</strain>
    </source>
</reference>
<feature type="chain" id="PRO_5043520571" evidence="1">
    <location>
        <begin position="26"/>
        <end position="158"/>
    </location>
</feature>
<accession>A0AAW3ZJU4</accession>
<keyword evidence="3" id="KW-1185">Reference proteome</keyword>
<keyword evidence="1" id="KW-0732">Signal</keyword>
<evidence type="ECO:0000256" key="1">
    <source>
        <dbReference type="SAM" id="SignalP"/>
    </source>
</evidence>
<organism evidence="2 3">
    <name type="scientific">Pseudomarimonas arenosa</name>
    <dbReference type="NCBI Taxonomy" id="2774145"/>
    <lineage>
        <taxon>Bacteria</taxon>
        <taxon>Pseudomonadati</taxon>
        <taxon>Pseudomonadota</taxon>
        <taxon>Gammaproteobacteria</taxon>
        <taxon>Lysobacterales</taxon>
        <taxon>Lysobacteraceae</taxon>
        <taxon>Pseudomarimonas</taxon>
    </lineage>
</organism>
<name>A0AAW3ZJU4_9GAMM</name>
<sequence length="158" mass="16759">MRTVIASLITAATLALSLSSSTVSAQAPESLLPQYVPGIDYTASLDALDQHWELQPQFGESRVIAGDAFCPRGIEPPAGLWLIGRDSQGELELIAPSATLLPTGHSGRVALRSCDDPELRDGRVQAYGVPAVVYQSLANEHGSLLIHEAFDGPRAAQN</sequence>
<feature type="signal peptide" evidence="1">
    <location>
        <begin position="1"/>
        <end position="25"/>
    </location>
</feature>
<dbReference type="AlphaFoldDB" id="A0AAW3ZJU4"/>
<dbReference type="EMBL" id="JACYTR010000019">
    <property type="protein sequence ID" value="MBD8526261.1"/>
    <property type="molecule type" value="Genomic_DNA"/>
</dbReference>
<evidence type="ECO:0000313" key="2">
    <source>
        <dbReference type="EMBL" id="MBD8526261.1"/>
    </source>
</evidence>
<gene>
    <name evidence="2" type="ORF">IFO71_10985</name>
</gene>
<protein>
    <submittedName>
        <fullName evidence="2">Uncharacterized protein</fullName>
    </submittedName>
</protein>
<evidence type="ECO:0000313" key="3">
    <source>
        <dbReference type="Proteomes" id="UP000613768"/>
    </source>
</evidence>
<dbReference type="RefSeq" id="WP_192029677.1">
    <property type="nucleotide sequence ID" value="NZ_JACYTR010000019.1"/>
</dbReference>
<proteinExistence type="predicted"/>
<dbReference type="Proteomes" id="UP000613768">
    <property type="component" value="Unassembled WGS sequence"/>
</dbReference>
<comment type="caution">
    <text evidence="2">The sequence shown here is derived from an EMBL/GenBank/DDBJ whole genome shotgun (WGS) entry which is preliminary data.</text>
</comment>